<dbReference type="PANTHER" id="PTHR43252">
    <property type="entry name" value="TRANSCRIPTIONAL REGULATOR YQJI"/>
    <property type="match status" value="1"/>
</dbReference>
<feature type="domain" description="Transcription regulator PadR N-terminal" evidence="1">
    <location>
        <begin position="1"/>
        <end position="74"/>
    </location>
</feature>
<evidence type="ECO:0008006" key="5">
    <source>
        <dbReference type="Google" id="ProtNLM"/>
    </source>
</evidence>
<dbReference type="InterPro" id="IPR018309">
    <property type="entry name" value="Tscrpt_reg_PadR_C"/>
</dbReference>
<dbReference type="Pfam" id="PF03551">
    <property type="entry name" value="PadR"/>
    <property type="match status" value="1"/>
</dbReference>
<dbReference type="PANTHER" id="PTHR43252:SF6">
    <property type="entry name" value="NEGATIVE TRANSCRIPTION REGULATOR PADR"/>
    <property type="match status" value="1"/>
</dbReference>
<evidence type="ECO:0000259" key="1">
    <source>
        <dbReference type="Pfam" id="PF03551"/>
    </source>
</evidence>
<dbReference type="Gene3D" id="6.10.140.190">
    <property type="match status" value="1"/>
</dbReference>
<gene>
    <name evidence="3" type="ORF">KDK_70990</name>
</gene>
<name>A0A402AW36_9CHLR</name>
<dbReference type="InterPro" id="IPR036390">
    <property type="entry name" value="WH_DNA-bd_sf"/>
</dbReference>
<evidence type="ECO:0000313" key="3">
    <source>
        <dbReference type="EMBL" id="GCE23299.1"/>
    </source>
</evidence>
<dbReference type="Pfam" id="PF10400">
    <property type="entry name" value="Vir_act_alpha_C"/>
    <property type="match status" value="1"/>
</dbReference>
<evidence type="ECO:0000259" key="2">
    <source>
        <dbReference type="Pfam" id="PF10400"/>
    </source>
</evidence>
<dbReference type="EMBL" id="BIFS01000002">
    <property type="protein sequence ID" value="GCE23299.1"/>
    <property type="molecule type" value="Genomic_DNA"/>
</dbReference>
<organism evidence="3 4">
    <name type="scientific">Dictyobacter kobayashii</name>
    <dbReference type="NCBI Taxonomy" id="2014872"/>
    <lineage>
        <taxon>Bacteria</taxon>
        <taxon>Bacillati</taxon>
        <taxon>Chloroflexota</taxon>
        <taxon>Ktedonobacteria</taxon>
        <taxon>Ktedonobacterales</taxon>
        <taxon>Dictyobacteraceae</taxon>
        <taxon>Dictyobacter</taxon>
    </lineage>
</organism>
<keyword evidence="4" id="KW-1185">Reference proteome</keyword>
<comment type="caution">
    <text evidence="3">The sequence shown here is derived from an EMBL/GenBank/DDBJ whole genome shotgun (WGS) entry which is preliminary data.</text>
</comment>
<evidence type="ECO:0000313" key="4">
    <source>
        <dbReference type="Proteomes" id="UP000287188"/>
    </source>
</evidence>
<dbReference type="AlphaFoldDB" id="A0A402AW36"/>
<sequence>MLGILSLAPMSGYDLKKMTSYSIGHFWNESYPQIYPMLKQLESEGLTTSIVERQEGKPDRRVYTLTDTGWEALRLWLGEPFEYQVERNELLLKLFFGGLVPSTISVEHVERHRRLQLEALHHYEQVEFELQRDWPTHPQLPYWLMTLSAGKYISQAIVSWCEETLLKLEKL</sequence>
<dbReference type="SUPFAM" id="SSF46785">
    <property type="entry name" value="Winged helix' DNA-binding domain"/>
    <property type="match status" value="1"/>
</dbReference>
<reference evidence="4" key="1">
    <citation type="submission" date="2018-12" db="EMBL/GenBank/DDBJ databases">
        <title>Tengunoibacter tsumagoiensis gen. nov., sp. nov., Dictyobacter kobayashii sp. nov., D. alpinus sp. nov., and D. joshuensis sp. nov. and description of Dictyobacteraceae fam. nov. within the order Ktedonobacterales isolated from Tengu-no-mugimeshi.</title>
        <authorList>
            <person name="Wang C.M."/>
            <person name="Zheng Y."/>
            <person name="Sakai Y."/>
            <person name="Toyoda A."/>
            <person name="Minakuchi Y."/>
            <person name="Abe K."/>
            <person name="Yokota A."/>
            <person name="Yabe S."/>
        </authorList>
    </citation>
    <scope>NUCLEOTIDE SEQUENCE [LARGE SCALE GENOMIC DNA]</scope>
    <source>
        <strain evidence="4">Uno11</strain>
    </source>
</reference>
<dbReference type="InterPro" id="IPR005149">
    <property type="entry name" value="Tscrpt_reg_PadR_N"/>
</dbReference>
<feature type="domain" description="Transcription regulator PadR C-terminal" evidence="2">
    <location>
        <begin position="87"/>
        <end position="168"/>
    </location>
</feature>
<dbReference type="InterPro" id="IPR036388">
    <property type="entry name" value="WH-like_DNA-bd_sf"/>
</dbReference>
<dbReference type="Gene3D" id="1.10.10.10">
    <property type="entry name" value="Winged helix-like DNA-binding domain superfamily/Winged helix DNA-binding domain"/>
    <property type="match status" value="1"/>
</dbReference>
<dbReference type="Proteomes" id="UP000287188">
    <property type="component" value="Unassembled WGS sequence"/>
</dbReference>
<protein>
    <recommendedName>
        <fullName evidence="5">PadR family transcriptional regulator</fullName>
    </recommendedName>
</protein>
<accession>A0A402AW36</accession>
<proteinExistence type="predicted"/>